<comment type="caution">
    <text evidence="1">The sequence shown here is derived from an EMBL/GenBank/DDBJ whole genome shotgun (WGS) entry which is preliminary data.</text>
</comment>
<accession>A0ABM8M8J2</accession>
<evidence type="ECO:0000313" key="2">
    <source>
        <dbReference type="Proteomes" id="UP000626656"/>
    </source>
</evidence>
<dbReference type="Proteomes" id="UP000626656">
    <property type="component" value="Unassembled WGS sequence"/>
</dbReference>
<reference evidence="1 2" key="1">
    <citation type="submission" date="2020-05" db="EMBL/GenBank/DDBJ databases">
        <authorList>
            <person name="Petersen J."/>
            <person name="Sayavedra L."/>
        </authorList>
    </citation>
    <scope>NUCLEOTIDE SEQUENCE [LARGE SCALE GENOMIC DNA]</scope>
    <source>
        <strain evidence="1">B azoricus SOX ET2 1586I</strain>
    </source>
</reference>
<protein>
    <submittedName>
        <fullName evidence="1">Uncharacterized protein</fullName>
    </submittedName>
</protein>
<proteinExistence type="predicted"/>
<dbReference type="EMBL" id="CAHJWF010000142">
    <property type="protein sequence ID" value="CAB5499754.1"/>
    <property type="molecule type" value="Genomic_DNA"/>
</dbReference>
<name>A0ABM8M8J2_9GAMM</name>
<evidence type="ECO:0000313" key="1">
    <source>
        <dbReference type="EMBL" id="CAB5499754.1"/>
    </source>
</evidence>
<organism evidence="1 2">
    <name type="scientific">Bathymodiolus thermophilus thioautotrophic gill symbiont</name>
    <dbReference type="NCBI Taxonomy" id="2360"/>
    <lineage>
        <taxon>Bacteria</taxon>
        <taxon>Pseudomonadati</taxon>
        <taxon>Pseudomonadota</taxon>
        <taxon>Gammaproteobacteria</taxon>
        <taxon>sulfur-oxidizing symbionts</taxon>
    </lineage>
</organism>
<keyword evidence="2" id="KW-1185">Reference proteome</keyword>
<sequence length="40" mass="4192">MVVKMDNLAVTQSFKIGGDRAINILSTGDLFRGLGAVIAV</sequence>
<gene>
    <name evidence="1" type="ORF">AZO1586I_544</name>
</gene>